<evidence type="ECO:0000256" key="5">
    <source>
        <dbReference type="ARBA" id="ARBA00023136"/>
    </source>
</evidence>
<sequence length="188" mass="20135">MSTHLSPRACVGEEATASASGQTNAQTENAMTGAFVCGRCLEELGPSYGPVPSGALFGAGWWFWIDAVATRPKEAGDVPPEHYLPGCVATLAMLMMQAVRREAIMSRGGFDTDPSDSFRARVWLFVSYLVSFSALVGSVWMLVADYADKPYPWPGIAGVLQCAFILAAGLFMWATRGGGMNGDSGMYW</sequence>
<comment type="similarity">
    <text evidence="2">Belongs to the UPF0220 family.</text>
</comment>
<evidence type="ECO:0000256" key="2">
    <source>
        <dbReference type="ARBA" id="ARBA00005335"/>
    </source>
</evidence>
<comment type="caution">
    <text evidence="8">The sequence shown here is derived from an EMBL/GenBank/DDBJ whole genome shotgun (WGS) entry which is preliminary data.</text>
</comment>
<dbReference type="InterPro" id="IPR007919">
    <property type="entry name" value="UPF0220"/>
</dbReference>
<dbReference type="OrthoDB" id="268928at2759"/>
<feature type="transmembrane region" description="Helical" evidence="7">
    <location>
        <begin position="155"/>
        <end position="174"/>
    </location>
</feature>
<dbReference type="GO" id="GO:0016020">
    <property type="term" value="C:membrane"/>
    <property type="evidence" value="ECO:0007669"/>
    <property type="project" value="UniProtKB-SubCell"/>
</dbReference>
<name>A0A830I031_9CHLO</name>
<evidence type="ECO:0000313" key="9">
    <source>
        <dbReference type="Proteomes" id="UP000660262"/>
    </source>
</evidence>
<evidence type="ECO:0000256" key="1">
    <source>
        <dbReference type="ARBA" id="ARBA00004141"/>
    </source>
</evidence>
<comment type="subcellular location">
    <subcellularLocation>
        <location evidence="1">Membrane</location>
        <topology evidence="1">Multi-pass membrane protein</topology>
    </subcellularLocation>
</comment>
<organism evidence="8 9">
    <name type="scientific">Pycnococcus provasolii</name>
    <dbReference type="NCBI Taxonomy" id="41880"/>
    <lineage>
        <taxon>Eukaryota</taxon>
        <taxon>Viridiplantae</taxon>
        <taxon>Chlorophyta</taxon>
        <taxon>Pseudoscourfieldiophyceae</taxon>
        <taxon>Pseudoscourfieldiales</taxon>
        <taxon>Pycnococcaceae</taxon>
        <taxon>Pycnococcus</taxon>
    </lineage>
</organism>
<keyword evidence="4 7" id="KW-1133">Transmembrane helix</keyword>
<evidence type="ECO:0000313" key="8">
    <source>
        <dbReference type="EMBL" id="GHP11420.1"/>
    </source>
</evidence>
<gene>
    <name evidence="8" type="ORF">PPROV_001014800</name>
</gene>
<dbReference type="Proteomes" id="UP000660262">
    <property type="component" value="Unassembled WGS sequence"/>
</dbReference>
<dbReference type="PANTHER" id="PTHR13180">
    <property type="entry name" value="SMALL MEMBRANE PROTEIN-RELATED"/>
    <property type="match status" value="1"/>
</dbReference>
<accession>A0A830I031</accession>
<proteinExistence type="inferred from homology"/>
<protein>
    <submittedName>
        <fullName evidence="8">Uncharacterized protein</fullName>
    </submittedName>
</protein>
<keyword evidence="5 7" id="KW-0472">Membrane</keyword>
<evidence type="ECO:0000256" key="3">
    <source>
        <dbReference type="ARBA" id="ARBA00022692"/>
    </source>
</evidence>
<dbReference type="Pfam" id="PF05255">
    <property type="entry name" value="UPF0220"/>
    <property type="match status" value="1"/>
</dbReference>
<evidence type="ECO:0000256" key="4">
    <source>
        <dbReference type="ARBA" id="ARBA00022989"/>
    </source>
</evidence>
<dbReference type="EMBL" id="BNJQ01000034">
    <property type="protein sequence ID" value="GHP11420.1"/>
    <property type="molecule type" value="Genomic_DNA"/>
</dbReference>
<evidence type="ECO:0000256" key="6">
    <source>
        <dbReference type="SAM" id="MobiDB-lite"/>
    </source>
</evidence>
<keyword evidence="3 7" id="KW-0812">Transmembrane</keyword>
<evidence type="ECO:0000256" key="7">
    <source>
        <dbReference type="SAM" id="Phobius"/>
    </source>
</evidence>
<keyword evidence="9" id="KW-1185">Reference proteome</keyword>
<dbReference type="AlphaFoldDB" id="A0A830I031"/>
<feature type="transmembrane region" description="Helical" evidence="7">
    <location>
        <begin position="120"/>
        <end position="143"/>
    </location>
</feature>
<feature type="region of interest" description="Disordered" evidence="6">
    <location>
        <begin position="1"/>
        <end position="25"/>
    </location>
</feature>
<reference evidence="8" key="1">
    <citation type="submission" date="2020-10" db="EMBL/GenBank/DDBJ databases">
        <title>Unveiling of a novel bifunctional photoreceptor, Dualchrome1, isolated from a cosmopolitan green alga.</title>
        <authorList>
            <person name="Suzuki S."/>
            <person name="Kawachi M."/>
        </authorList>
    </citation>
    <scope>NUCLEOTIDE SEQUENCE</scope>
    <source>
        <strain evidence="8">NIES 2893</strain>
    </source>
</reference>